<dbReference type="InterPro" id="IPR004241">
    <property type="entry name" value="Atg8-like"/>
</dbReference>
<dbReference type="OrthoDB" id="6738456at2759"/>
<dbReference type="GO" id="GO:0006950">
    <property type="term" value="P:response to stress"/>
    <property type="evidence" value="ECO:0007669"/>
    <property type="project" value="UniProtKB-ARBA"/>
</dbReference>
<dbReference type="RefSeq" id="XP_022646427.1">
    <property type="nucleotide sequence ID" value="XM_022790692.1"/>
</dbReference>
<keyword evidence="12" id="KW-1185">Reference proteome</keyword>
<dbReference type="GO" id="GO:0012505">
    <property type="term" value="C:endomembrane system"/>
    <property type="evidence" value="ECO:0007669"/>
    <property type="project" value="UniProtKB-SubCell"/>
</dbReference>
<proteinExistence type="inferred from homology"/>
<evidence type="ECO:0008006" key="13">
    <source>
        <dbReference type="Google" id="ProtNLM"/>
    </source>
</evidence>
<dbReference type="Pfam" id="PF02991">
    <property type="entry name" value="ATG8"/>
    <property type="match status" value="1"/>
</dbReference>
<sequence>MDSGCNETMPERSFKERRCFAQRKRDVEDILDKYNDKIPCVIERYNNEKRLPRLDRSKFLVSDYLSFGDLLRTIRRRLELHPDQAFFLLVNQRVMPPLSKTMSEIYSTDKDEDGYLYMVYASQEVFGASHIDCSNNCISRIAAERSELELLFSDEAK</sequence>
<keyword evidence="6 9" id="KW-0449">Lipoprotein</keyword>
<evidence type="ECO:0000256" key="8">
    <source>
        <dbReference type="ARBA" id="ARBA00037868"/>
    </source>
</evidence>
<dbReference type="InParanoid" id="A0A7M7J3N1"/>
<evidence type="ECO:0000313" key="11">
    <source>
        <dbReference type="EnsemblMetazoa" id="XP_022646427"/>
    </source>
</evidence>
<feature type="lipid moiety-binding region" description="Phosphatidylserine amidated glycine; alternate" evidence="9">
    <location>
        <position position="127"/>
    </location>
</feature>
<comment type="subcellular location">
    <subcellularLocation>
        <location evidence="1">Cytoplasmic vesicle</location>
        <location evidence="1">Autophagosome</location>
    </subcellularLocation>
    <subcellularLocation>
        <location evidence="8">Endomembrane system</location>
        <topology evidence="8">Lipid-anchor</topology>
    </subcellularLocation>
</comment>
<name>A0A7M7J3N1_VARDE</name>
<evidence type="ECO:0000256" key="2">
    <source>
        <dbReference type="ARBA" id="ARBA00007293"/>
    </source>
</evidence>
<accession>A0A7M7J3N1</accession>
<dbReference type="GO" id="GO:0005776">
    <property type="term" value="C:autophagosome"/>
    <property type="evidence" value="ECO:0007669"/>
    <property type="project" value="UniProtKB-SubCell"/>
</dbReference>
<dbReference type="KEGG" id="vde:111244080"/>
<dbReference type="FunFam" id="3.10.20.90:FF:000149">
    <property type="entry name" value="microtubule-associated proteins 1A/1B light chain 3C"/>
    <property type="match status" value="1"/>
</dbReference>
<evidence type="ECO:0000256" key="5">
    <source>
        <dbReference type="ARBA" id="ARBA00023136"/>
    </source>
</evidence>
<dbReference type="GO" id="GO:0031410">
    <property type="term" value="C:cytoplasmic vesicle"/>
    <property type="evidence" value="ECO:0007669"/>
    <property type="project" value="UniProtKB-KW"/>
</dbReference>
<keyword evidence="3" id="KW-0963">Cytoplasm</keyword>
<evidence type="ECO:0000256" key="6">
    <source>
        <dbReference type="ARBA" id="ARBA00023288"/>
    </source>
</evidence>
<evidence type="ECO:0000256" key="1">
    <source>
        <dbReference type="ARBA" id="ARBA00004419"/>
    </source>
</evidence>
<dbReference type="SUPFAM" id="SSF54236">
    <property type="entry name" value="Ubiquitin-like"/>
    <property type="match status" value="1"/>
</dbReference>
<dbReference type="PANTHER" id="PTHR10969">
    <property type="entry name" value="MICROTUBULE-ASSOCIATED PROTEINS 1A/1B LIGHT CHAIN 3-RELATED"/>
    <property type="match status" value="1"/>
</dbReference>
<evidence type="ECO:0000256" key="10">
    <source>
        <dbReference type="RuleBase" id="RU004384"/>
    </source>
</evidence>
<keyword evidence="7" id="KW-0968">Cytoplasmic vesicle</keyword>
<reference evidence="11" key="1">
    <citation type="submission" date="2021-01" db="UniProtKB">
        <authorList>
            <consortium name="EnsemblMetazoa"/>
        </authorList>
    </citation>
    <scope>IDENTIFICATION</scope>
</reference>
<dbReference type="GO" id="GO:0016236">
    <property type="term" value="P:macroautophagy"/>
    <property type="evidence" value="ECO:0007669"/>
    <property type="project" value="UniProtKB-ARBA"/>
</dbReference>
<evidence type="ECO:0000256" key="7">
    <source>
        <dbReference type="ARBA" id="ARBA00023329"/>
    </source>
</evidence>
<dbReference type="OMA" id="VNERSMV"/>
<dbReference type="EnsemblMetazoa" id="XM_022790692">
    <property type="protein sequence ID" value="XP_022646427"/>
    <property type="gene ID" value="LOC111244080"/>
</dbReference>
<evidence type="ECO:0000256" key="9">
    <source>
        <dbReference type="PIRSR" id="PIRSR604241-50"/>
    </source>
</evidence>
<evidence type="ECO:0000256" key="3">
    <source>
        <dbReference type="ARBA" id="ARBA00022490"/>
    </source>
</evidence>
<dbReference type="Proteomes" id="UP000594260">
    <property type="component" value="Unplaced"/>
</dbReference>
<organism evidence="11 12">
    <name type="scientific">Varroa destructor</name>
    <name type="common">Honeybee mite</name>
    <dbReference type="NCBI Taxonomy" id="109461"/>
    <lineage>
        <taxon>Eukaryota</taxon>
        <taxon>Metazoa</taxon>
        <taxon>Ecdysozoa</taxon>
        <taxon>Arthropoda</taxon>
        <taxon>Chelicerata</taxon>
        <taxon>Arachnida</taxon>
        <taxon>Acari</taxon>
        <taxon>Parasitiformes</taxon>
        <taxon>Mesostigmata</taxon>
        <taxon>Gamasina</taxon>
        <taxon>Dermanyssoidea</taxon>
        <taxon>Varroidae</taxon>
        <taxon>Varroa</taxon>
    </lineage>
</organism>
<keyword evidence="5" id="KW-0472">Membrane</keyword>
<dbReference type="InterPro" id="IPR029071">
    <property type="entry name" value="Ubiquitin-like_domsf"/>
</dbReference>
<comment type="similarity">
    <text evidence="2 10">Belongs to the ATG8 family.</text>
</comment>
<keyword evidence="4 10" id="KW-0072">Autophagy</keyword>
<dbReference type="GeneID" id="111244080"/>
<evidence type="ECO:0000256" key="4">
    <source>
        <dbReference type="ARBA" id="ARBA00023006"/>
    </source>
</evidence>
<dbReference type="Gene3D" id="3.10.20.90">
    <property type="entry name" value="Phosphatidylinositol 3-kinase Catalytic Subunit, Chain A, domain 1"/>
    <property type="match status" value="1"/>
</dbReference>
<evidence type="ECO:0000313" key="12">
    <source>
        <dbReference type="Proteomes" id="UP000594260"/>
    </source>
</evidence>
<dbReference type="AlphaFoldDB" id="A0A7M7J3N1"/>
<protein>
    <recommendedName>
        <fullName evidence="13">Autophagy-related protein</fullName>
    </recommendedName>
</protein>